<sequence length="104" mass="11942">MSIQIPTVVLDGFVLSILAEGDSYGYAITQHVLKYADVSESTLYPVLRRVKKQGLVTTYDEPTNGRNRRYYRITNEGRTKLDETRQEWIQFSENVNNLLLGGKK</sequence>
<dbReference type="SUPFAM" id="SSF46785">
    <property type="entry name" value="Winged helix' DNA-binding domain"/>
    <property type="match status" value="1"/>
</dbReference>
<dbReference type="eggNOG" id="COG1695">
    <property type="taxonomic scope" value="Bacteria"/>
</dbReference>
<dbReference type="Pfam" id="PF03551">
    <property type="entry name" value="PadR"/>
    <property type="match status" value="1"/>
</dbReference>
<gene>
    <name evidence="2" type="ordered locus">PECL_1600</name>
</gene>
<accession>G8PAV0</accession>
<dbReference type="STRING" id="701521.PECL_1600"/>
<dbReference type="Gene3D" id="1.10.10.10">
    <property type="entry name" value="Winged helix-like DNA-binding domain superfamily/Winged helix DNA-binding domain"/>
    <property type="match status" value="1"/>
</dbReference>
<evidence type="ECO:0000259" key="1">
    <source>
        <dbReference type="Pfam" id="PF03551"/>
    </source>
</evidence>
<dbReference type="RefSeq" id="WP_014216012.1">
    <property type="nucleotide sequence ID" value="NC_016605.1"/>
</dbReference>
<evidence type="ECO:0000313" key="3">
    <source>
        <dbReference type="Proteomes" id="UP000005444"/>
    </source>
</evidence>
<dbReference type="EMBL" id="CP003137">
    <property type="protein sequence ID" value="AEV95818.1"/>
    <property type="molecule type" value="Genomic_DNA"/>
</dbReference>
<dbReference type="InterPro" id="IPR036390">
    <property type="entry name" value="WH_DNA-bd_sf"/>
</dbReference>
<evidence type="ECO:0000313" key="2">
    <source>
        <dbReference type="EMBL" id="AEV95818.1"/>
    </source>
</evidence>
<protein>
    <submittedName>
        <fullName evidence="2">Transcriptional regulator, PadR-like family</fullName>
    </submittedName>
</protein>
<proteinExistence type="predicted"/>
<dbReference type="Proteomes" id="UP000005444">
    <property type="component" value="Chromosome"/>
</dbReference>
<dbReference type="InterPro" id="IPR052509">
    <property type="entry name" value="Metal_resp_DNA-bind_regulator"/>
</dbReference>
<dbReference type="PANTHER" id="PTHR33169:SF14">
    <property type="entry name" value="TRANSCRIPTIONAL REGULATOR RV3488"/>
    <property type="match status" value="1"/>
</dbReference>
<dbReference type="AlphaFoldDB" id="G8PAV0"/>
<name>G8PAV0_PEDCP</name>
<feature type="domain" description="Transcription regulator PadR N-terminal" evidence="1">
    <location>
        <begin position="14"/>
        <end position="82"/>
    </location>
</feature>
<dbReference type="PANTHER" id="PTHR33169">
    <property type="entry name" value="PADR-FAMILY TRANSCRIPTIONAL REGULATOR"/>
    <property type="match status" value="1"/>
</dbReference>
<dbReference type="InterPro" id="IPR005149">
    <property type="entry name" value="Tscrpt_reg_PadR_N"/>
</dbReference>
<organism evidence="2 3">
    <name type="scientific">Pediococcus claussenii (strain ATCC BAA-344 / DSM 14800 / JCM 18046 / KCTC 3811 / LMG 21948 / P06)</name>
    <dbReference type="NCBI Taxonomy" id="701521"/>
    <lineage>
        <taxon>Bacteria</taxon>
        <taxon>Bacillati</taxon>
        <taxon>Bacillota</taxon>
        <taxon>Bacilli</taxon>
        <taxon>Lactobacillales</taxon>
        <taxon>Lactobacillaceae</taxon>
        <taxon>Pediococcus</taxon>
    </lineage>
</organism>
<dbReference type="HOGENOM" id="CLU_063440_3_0_9"/>
<keyword evidence="3" id="KW-1185">Reference proteome</keyword>
<dbReference type="KEGG" id="pce:PECL_1600"/>
<dbReference type="PATRIC" id="fig|701521.8.peg.1501"/>
<reference evidence="2 3" key="1">
    <citation type="journal article" date="2012" name="J. Bacteriol.">
        <title>Complete Genome Sequence of the Beer Spoilage Organism Pediococcus claussenii ATCC BAA-344T.</title>
        <authorList>
            <person name="Pittet V."/>
            <person name="Abegunde T."/>
            <person name="Marfleet T."/>
            <person name="Haakensen M."/>
            <person name="Morrow K."/>
            <person name="Jayaprakash T."/>
            <person name="Schroeder K."/>
            <person name="Trost B."/>
            <person name="Byrns S."/>
            <person name="Bergsveinson J."/>
            <person name="Kusalik A."/>
            <person name="Ziola B."/>
        </authorList>
    </citation>
    <scope>NUCLEOTIDE SEQUENCE [LARGE SCALE GENOMIC DNA]</scope>
    <source>
        <strain evidence="2 3">ATCC BAA-344</strain>
    </source>
</reference>
<dbReference type="InterPro" id="IPR036388">
    <property type="entry name" value="WH-like_DNA-bd_sf"/>
</dbReference>